<dbReference type="EMBL" id="LHZR01000109">
    <property type="protein sequence ID" value="KXV47405.1"/>
    <property type="molecule type" value="Genomic_DNA"/>
</dbReference>
<evidence type="ECO:0000256" key="1">
    <source>
        <dbReference type="SAM" id="Phobius"/>
    </source>
</evidence>
<accession>A0A149THJ3</accession>
<proteinExistence type="predicted"/>
<keyword evidence="1" id="KW-1133">Transmembrane helix</keyword>
<dbReference type="RefSeq" id="WP_062108549.1">
    <property type="nucleotide sequence ID" value="NZ_LHZR01000109.1"/>
</dbReference>
<keyword evidence="1" id="KW-0472">Membrane</keyword>
<keyword evidence="1" id="KW-0812">Transmembrane</keyword>
<sequence>MSRTDALLALTGISGVISGYMGHMTAAELALGILYAGFVLRLGQRGVRGQLTLLTYILALNTVLLEGHGYGRLGLCLFLGAMAIAVLRMTGALRETSTP</sequence>
<comment type="caution">
    <text evidence="2">The sequence shown here is derived from an EMBL/GenBank/DDBJ whole genome shotgun (WGS) entry which is preliminary data.</text>
</comment>
<evidence type="ECO:0000313" key="3">
    <source>
        <dbReference type="Proteomes" id="UP000075636"/>
    </source>
</evidence>
<evidence type="ECO:0000313" key="2">
    <source>
        <dbReference type="EMBL" id="KXV47405.1"/>
    </source>
</evidence>
<dbReference type="PATRIC" id="fig|318683.6.peg.1326"/>
<dbReference type="AlphaFoldDB" id="A0A149THJ3"/>
<name>A0A149THJ3_9PROT</name>
<feature type="transmembrane region" description="Helical" evidence="1">
    <location>
        <begin position="47"/>
        <end position="64"/>
    </location>
</feature>
<protein>
    <submittedName>
        <fullName evidence="2">Uncharacterized protein</fullName>
    </submittedName>
</protein>
<feature type="transmembrane region" description="Helical" evidence="1">
    <location>
        <begin position="70"/>
        <end position="87"/>
    </location>
</feature>
<reference evidence="2 3" key="1">
    <citation type="submission" date="2015-06" db="EMBL/GenBank/DDBJ databases">
        <title>Improved classification and identification of acetic acid bacteria using matrix-assisted laser desorption/ionization time-of-flight mass spectrometry; Gluconobacter nephelii and Gluconobacter uchimurae are later heterotypic synonyms of Gluconobacter japonicus and Gluconobacter oxydans, respectively.</title>
        <authorList>
            <person name="Li L."/>
            <person name="Cleenwerck I."/>
            <person name="De Vuyst L."/>
            <person name="Vandamme P."/>
        </authorList>
    </citation>
    <scope>NUCLEOTIDE SEQUENCE [LARGE SCALE GENOMIC DNA]</scope>
    <source>
        <strain evidence="2 3">LMG 1768</strain>
    </source>
</reference>
<organism evidence="2 3">
    <name type="scientific">Gluconobacter albidus</name>
    <dbReference type="NCBI Taxonomy" id="318683"/>
    <lineage>
        <taxon>Bacteria</taxon>
        <taxon>Pseudomonadati</taxon>
        <taxon>Pseudomonadota</taxon>
        <taxon>Alphaproteobacteria</taxon>
        <taxon>Acetobacterales</taxon>
        <taxon>Acetobacteraceae</taxon>
        <taxon>Gluconobacter</taxon>
    </lineage>
</organism>
<dbReference type="Proteomes" id="UP000075636">
    <property type="component" value="Unassembled WGS sequence"/>
</dbReference>
<gene>
    <name evidence="2" type="ORF">AD945_10170</name>
</gene>